<evidence type="ECO:0000259" key="4">
    <source>
        <dbReference type="PROSITE" id="PS01124"/>
    </source>
</evidence>
<dbReference type="RefSeq" id="WP_010850676.1">
    <property type="nucleotide sequence ID" value="NZ_HF570956.1"/>
</dbReference>
<keyword evidence="1" id="KW-0805">Transcription regulation</keyword>
<dbReference type="PANTHER" id="PTHR46796">
    <property type="entry name" value="HTH-TYPE TRANSCRIPTIONAL ACTIVATOR RHAS-RELATED"/>
    <property type="match status" value="1"/>
</dbReference>
<evidence type="ECO:0000256" key="1">
    <source>
        <dbReference type="ARBA" id="ARBA00023015"/>
    </source>
</evidence>
<dbReference type="GO" id="GO:0043565">
    <property type="term" value="F:sequence-specific DNA binding"/>
    <property type="evidence" value="ECO:0007669"/>
    <property type="project" value="InterPro"/>
</dbReference>
<reference evidence="5 6" key="1">
    <citation type="journal article" date="2013" name="ISME J.">
        <title>A metabolic model for members of the genus Tetrasphaera involved in enhanced biological phosphorus removal.</title>
        <authorList>
            <person name="Kristiansen R."/>
            <person name="Nguyen H.T.T."/>
            <person name="Saunders A.M."/>
            <person name="Nielsen J.L."/>
            <person name="Wimmer R."/>
            <person name="Le V.Q."/>
            <person name="McIlroy S.J."/>
            <person name="Petrovski S."/>
            <person name="Seviour R.J."/>
            <person name="Calteau A."/>
            <person name="Nielsen K.L."/>
            <person name="Nielsen P.H."/>
        </authorList>
    </citation>
    <scope>NUCLEOTIDE SEQUENCE [LARGE SCALE GENOMIC DNA]</scope>
    <source>
        <strain evidence="5 6">Lp2</strain>
    </source>
</reference>
<sequence length="261" mass="28267">MGPLVARVEPYALVGLSPGTHLGMPSAHLTLVLTLDAPLELSGGPMGPDRHRLRVSLAGLHTTPVSIHHEGRMRGIQLALTPAGCRALLACPAGELAERVVEGADVLGRLADDLRDRLHEAVDADEQVRLVAAGLGRRAALEPMDPRLARAWERLAHSHGRVTIAELADAAGWSRRHFTQRFTAEFGQGPKVVAGLLRFGRSREMVRRGIPAVEVAQRCGYADQSHLVREWRRHTGTTPGRWAGEDDIAFVQDRTSEAGAS</sequence>
<evidence type="ECO:0000256" key="3">
    <source>
        <dbReference type="ARBA" id="ARBA00023163"/>
    </source>
</evidence>
<evidence type="ECO:0000313" key="5">
    <source>
        <dbReference type="EMBL" id="CCH70833.1"/>
    </source>
</evidence>
<keyword evidence="6" id="KW-1185">Reference proteome</keyword>
<evidence type="ECO:0000313" key="6">
    <source>
        <dbReference type="Proteomes" id="UP000013167"/>
    </source>
</evidence>
<dbReference type="Pfam" id="PF12833">
    <property type="entry name" value="HTH_18"/>
    <property type="match status" value="1"/>
</dbReference>
<gene>
    <name evidence="5" type="ORF">BN10_680059</name>
</gene>
<dbReference type="EMBL" id="CAIZ01000139">
    <property type="protein sequence ID" value="CCH70833.1"/>
    <property type="molecule type" value="Genomic_DNA"/>
</dbReference>
<proteinExistence type="predicted"/>
<dbReference type="PANTHER" id="PTHR46796:SF15">
    <property type="entry name" value="BLL1074 PROTEIN"/>
    <property type="match status" value="1"/>
</dbReference>
<dbReference type="Gene3D" id="1.10.10.60">
    <property type="entry name" value="Homeodomain-like"/>
    <property type="match status" value="1"/>
</dbReference>
<dbReference type="SMART" id="SM00342">
    <property type="entry name" value="HTH_ARAC"/>
    <property type="match status" value="1"/>
</dbReference>
<dbReference type="eggNOG" id="COG2207">
    <property type="taxonomic scope" value="Bacteria"/>
</dbReference>
<dbReference type="InterPro" id="IPR018060">
    <property type="entry name" value="HTH_AraC"/>
</dbReference>
<dbReference type="InterPro" id="IPR009057">
    <property type="entry name" value="Homeodomain-like_sf"/>
</dbReference>
<dbReference type="HOGENOM" id="CLU_066193_0_0_11"/>
<comment type="caution">
    <text evidence="5">The sequence shown here is derived from an EMBL/GenBank/DDBJ whole genome shotgun (WGS) entry which is preliminary data.</text>
</comment>
<feature type="domain" description="HTH araC/xylS-type" evidence="4">
    <location>
        <begin position="138"/>
        <end position="245"/>
    </location>
</feature>
<name>N0E1I8_9MICO</name>
<evidence type="ECO:0000256" key="2">
    <source>
        <dbReference type="ARBA" id="ARBA00023125"/>
    </source>
</evidence>
<keyword evidence="2" id="KW-0238">DNA-binding</keyword>
<dbReference type="SUPFAM" id="SSF46689">
    <property type="entry name" value="Homeodomain-like"/>
    <property type="match status" value="2"/>
</dbReference>
<dbReference type="Proteomes" id="UP000013167">
    <property type="component" value="Unassembled WGS sequence"/>
</dbReference>
<dbReference type="InterPro" id="IPR050204">
    <property type="entry name" value="AraC_XylS_family_regulators"/>
</dbReference>
<dbReference type="OrthoDB" id="2559672at2"/>
<organism evidence="5 6">
    <name type="scientific">Phycicoccus elongatus Lp2</name>
    <dbReference type="NCBI Taxonomy" id="1193181"/>
    <lineage>
        <taxon>Bacteria</taxon>
        <taxon>Bacillati</taxon>
        <taxon>Actinomycetota</taxon>
        <taxon>Actinomycetes</taxon>
        <taxon>Micrococcales</taxon>
        <taxon>Intrasporangiaceae</taxon>
        <taxon>Phycicoccus</taxon>
    </lineage>
</organism>
<dbReference type="AlphaFoldDB" id="N0E1I8"/>
<accession>N0E1I8</accession>
<dbReference type="PROSITE" id="PS01124">
    <property type="entry name" value="HTH_ARAC_FAMILY_2"/>
    <property type="match status" value="1"/>
</dbReference>
<keyword evidence="3" id="KW-0804">Transcription</keyword>
<dbReference type="STRING" id="1193181.BN10_680059"/>
<protein>
    <submittedName>
        <fullName evidence="5">Putative transcriptional regulator</fullName>
    </submittedName>
</protein>
<dbReference type="GO" id="GO:0003700">
    <property type="term" value="F:DNA-binding transcription factor activity"/>
    <property type="evidence" value="ECO:0007669"/>
    <property type="project" value="InterPro"/>
</dbReference>